<dbReference type="STRING" id="1391653.AKJ08_1228"/>
<feature type="chain" id="PRO_5005465598" description="Carboxypeptidase regulatory-like domain-containing protein" evidence="2">
    <location>
        <begin position="21"/>
        <end position="447"/>
    </location>
</feature>
<accession>A0A0K1PBR1</accession>
<feature type="compositionally biased region" description="Gly residues" evidence="1">
    <location>
        <begin position="29"/>
        <end position="62"/>
    </location>
</feature>
<dbReference type="InterPro" id="IPR008969">
    <property type="entry name" value="CarboxyPept-like_regulatory"/>
</dbReference>
<organism evidence="3 4">
    <name type="scientific">Vulgatibacter incomptus</name>
    <dbReference type="NCBI Taxonomy" id="1391653"/>
    <lineage>
        <taxon>Bacteria</taxon>
        <taxon>Pseudomonadati</taxon>
        <taxon>Myxococcota</taxon>
        <taxon>Myxococcia</taxon>
        <taxon>Myxococcales</taxon>
        <taxon>Cystobacterineae</taxon>
        <taxon>Vulgatibacteraceae</taxon>
        <taxon>Vulgatibacter</taxon>
    </lineage>
</organism>
<dbReference type="AlphaFoldDB" id="A0A0K1PBR1"/>
<protein>
    <recommendedName>
        <fullName evidence="5">Carboxypeptidase regulatory-like domain-containing protein</fullName>
    </recommendedName>
</protein>
<dbReference type="SUPFAM" id="SSF49464">
    <property type="entry name" value="Carboxypeptidase regulatory domain-like"/>
    <property type="match status" value="1"/>
</dbReference>
<gene>
    <name evidence="3" type="ORF">AKJ08_1228</name>
</gene>
<sequence length="447" mass="45273">MTQLTRIGAAVLVSSLVLLGGCGGGSGDPGTGGTGGSGGTAGTGGTGGTAGEGTGGAGGSGGSVPSNIDVHGKVVDKLGKPFIGATILLDGDIDRLETTGTDGLFHFGGVDTPYRLTVLASGQLYELRGLTRSNPVVVAGSEVGAFTVRQGAKIAGHVGGPAYPVGGKILLAPSGRTGVTVSADPANGDFDAEMAWMGDAKQTRDLVAAWIEYGPEGLVVHGLGRKTDVTLESGIGLSGLGVSLGGPIETRPTTVSSFGGAYSDAFVTLYGSFTIEGTRFNVLDGIVGSVAGVPTDGAVFYAQGYDADGNFAIRLIPAIPGGTTRVELPEIAEMKAVSPVNHSMNVSTRPTLAWTQATGAKAYWVIVGPYTYVLPATAHSLQIPDTSSFGISLDRGKNYDWYVAAMMSDGFSADDATDGSGLGINRFLILDEDTLLIQTVAEFKTAP</sequence>
<keyword evidence="4" id="KW-1185">Reference proteome</keyword>
<name>A0A0K1PBR1_9BACT</name>
<reference evidence="3 4" key="1">
    <citation type="submission" date="2015-08" db="EMBL/GenBank/DDBJ databases">
        <authorList>
            <person name="Babu N.S."/>
            <person name="Beckwith C.J."/>
            <person name="Beseler K.G."/>
            <person name="Brison A."/>
            <person name="Carone J.V."/>
            <person name="Caskin T.P."/>
            <person name="Diamond M."/>
            <person name="Durham M.E."/>
            <person name="Foxe J.M."/>
            <person name="Go M."/>
            <person name="Henderson B.A."/>
            <person name="Jones I.B."/>
            <person name="McGettigan J.A."/>
            <person name="Micheletti S.J."/>
            <person name="Nasrallah M.E."/>
            <person name="Ortiz D."/>
            <person name="Piller C.R."/>
            <person name="Privatt S.R."/>
            <person name="Schneider S.L."/>
            <person name="Sharp S."/>
            <person name="Smith T.C."/>
            <person name="Stanton J.D."/>
            <person name="Ullery H.E."/>
            <person name="Wilson R.J."/>
            <person name="Serrano M.G."/>
            <person name="Buck G."/>
            <person name="Lee V."/>
            <person name="Wang Y."/>
            <person name="Carvalho R."/>
            <person name="Voegtly L."/>
            <person name="Shi R."/>
            <person name="Duckworth R."/>
            <person name="Johnson A."/>
            <person name="Loviza R."/>
            <person name="Walstead R."/>
            <person name="Shah Z."/>
            <person name="Kiflezghi M."/>
            <person name="Wade K."/>
            <person name="Ball S.L."/>
            <person name="Bradley K.W."/>
            <person name="Asai D.J."/>
            <person name="Bowman C.A."/>
            <person name="Russell D.A."/>
            <person name="Pope W.H."/>
            <person name="Jacobs-Sera D."/>
            <person name="Hendrix R.W."/>
            <person name="Hatfull G.F."/>
        </authorList>
    </citation>
    <scope>NUCLEOTIDE SEQUENCE [LARGE SCALE GENOMIC DNA]</scope>
    <source>
        <strain evidence="3 4">DSM 27710</strain>
    </source>
</reference>
<dbReference type="RefSeq" id="WP_050725238.1">
    <property type="nucleotide sequence ID" value="NZ_CP012332.1"/>
</dbReference>
<keyword evidence="2" id="KW-0732">Signal</keyword>
<evidence type="ECO:0008006" key="5">
    <source>
        <dbReference type="Google" id="ProtNLM"/>
    </source>
</evidence>
<evidence type="ECO:0000256" key="1">
    <source>
        <dbReference type="SAM" id="MobiDB-lite"/>
    </source>
</evidence>
<dbReference type="Proteomes" id="UP000055590">
    <property type="component" value="Chromosome"/>
</dbReference>
<dbReference type="EMBL" id="CP012332">
    <property type="protein sequence ID" value="AKU90841.1"/>
    <property type="molecule type" value="Genomic_DNA"/>
</dbReference>
<feature type="region of interest" description="Disordered" evidence="1">
    <location>
        <begin position="29"/>
        <end position="63"/>
    </location>
</feature>
<evidence type="ECO:0000313" key="4">
    <source>
        <dbReference type="Proteomes" id="UP000055590"/>
    </source>
</evidence>
<feature type="signal peptide" evidence="2">
    <location>
        <begin position="1"/>
        <end position="20"/>
    </location>
</feature>
<dbReference type="KEGG" id="vin:AKJ08_1228"/>
<proteinExistence type="predicted"/>
<evidence type="ECO:0000313" key="3">
    <source>
        <dbReference type="EMBL" id="AKU90841.1"/>
    </source>
</evidence>
<dbReference type="PROSITE" id="PS51257">
    <property type="entry name" value="PROKAR_LIPOPROTEIN"/>
    <property type="match status" value="1"/>
</dbReference>
<evidence type="ECO:0000256" key="2">
    <source>
        <dbReference type="SAM" id="SignalP"/>
    </source>
</evidence>